<reference evidence="1 2" key="1">
    <citation type="submission" date="2021-06" db="EMBL/GenBank/DDBJ databases">
        <title>Caerostris darwini draft genome.</title>
        <authorList>
            <person name="Kono N."/>
            <person name="Arakawa K."/>
        </authorList>
    </citation>
    <scope>NUCLEOTIDE SEQUENCE [LARGE SCALE GENOMIC DNA]</scope>
</reference>
<evidence type="ECO:0000313" key="2">
    <source>
        <dbReference type="Proteomes" id="UP001054837"/>
    </source>
</evidence>
<dbReference type="Proteomes" id="UP001054837">
    <property type="component" value="Unassembled WGS sequence"/>
</dbReference>
<keyword evidence="2" id="KW-1185">Reference proteome</keyword>
<accession>A0AAV4PBW7</accession>
<gene>
    <name evidence="1" type="ORF">CDAR_55211</name>
</gene>
<proteinExistence type="predicted"/>
<name>A0AAV4PBW7_9ARAC</name>
<dbReference type="EMBL" id="BPLQ01002620">
    <property type="protein sequence ID" value="GIX94539.1"/>
    <property type="molecule type" value="Genomic_DNA"/>
</dbReference>
<protein>
    <submittedName>
        <fullName evidence="1">Uncharacterized protein</fullName>
    </submittedName>
</protein>
<dbReference type="AlphaFoldDB" id="A0AAV4PBW7"/>
<sequence>MHEHLKFLQKSSLQSSREAVNGICEAIFIHLFTKSSTSIVNLIAKSYAYEPSIVWKQRLLEVAKKKGKKGIVDCYVATVLSQQHLSRFHFGKGEGQKRKTNIARRLTRISEDGISEDRCL</sequence>
<organism evidence="1 2">
    <name type="scientific">Caerostris darwini</name>
    <dbReference type="NCBI Taxonomy" id="1538125"/>
    <lineage>
        <taxon>Eukaryota</taxon>
        <taxon>Metazoa</taxon>
        <taxon>Ecdysozoa</taxon>
        <taxon>Arthropoda</taxon>
        <taxon>Chelicerata</taxon>
        <taxon>Arachnida</taxon>
        <taxon>Araneae</taxon>
        <taxon>Araneomorphae</taxon>
        <taxon>Entelegynae</taxon>
        <taxon>Araneoidea</taxon>
        <taxon>Araneidae</taxon>
        <taxon>Caerostris</taxon>
    </lineage>
</organism>
<evidence type="ECO:0000313" key="1">
    <source>
        <dbReference type="EMBL" id="GIX94539.1"/>
    </source>
</evidence>
<comment type="caution">
    <text evidence="1">The sequence shown here is derived from an EMBL/GenBank/DDBJ whole genome shotgun (WGS) entry which is preliminary data.</text>
</comment>